<name>A0A1G9VIM2_9BACL</name>
<keyword evidence="2" id="KW-1185">Reference proteome</keyword>
<reference evidence="2" key="1">
    <citation type="submission" date="2016-10" db="EMBL/GenBank/DDBJ databases">
        <authorList>
            <person name="Varghese N."/>
            <person name="Submissions S."/>
        </authorList>
    </citation>
    <scope>NUCLEOTIDE SEQUENCE [LARGE SCALE GENOMIC DNA]</scope>
    <source>
        <strain evidence="2">CGMCC 1.6854</strain>
    </source>
</reference>
<accession>A0A1G9VIM2</accession>
<evidence type="ECO:0000313" key="1">
    <source>
        <dbReference type="EMBL" id="SDM72044.1"/>
    </source>
</evidence>
<dbReference type="AlphaFoldDB" id="A0A1G9VIM2"/>
<sequence length="56" mass="6573">MKEVNIYFVHGWGWIYHLGIWRENQARNGKGDYRKNDKPNHVTAYGVCHKESKGAL</sequence>
<evidence type="ECO:0000313" key="2">
    <source>
        <dbReference type="Proteomes" id="UP000199544"/>
    </source>
</evidence>
<organism evidence="1 2">
    <name type="scientific">Fictibacillus solisalsi</name>
    <dbReference type="NCBI Taxonomy" id="459525"/>
    <lineage>
        <taxon>Bacteria</taxon>
        <taxon>Bacillati</taxon>
        <taxon>Bacillota</taxon>
        <taxon>Bacilli</taxon>
        <taxon>Bacillales</taxon>
        <taxon>Fictibacillaceae</taxon>
        <taxon>Fictibacillus</taxon>
    </lineage>
</organism>
<dbReference type="RefSeq" id="WP_170834263.1">
    <property type="nucleotide sequence ID" value="NZ_FNHW01000001.1"/>
</dbReference>
<protein>
    <submittedName>
        <fullName evidence="1">Uncharacterized protein</fullName>
    </submittedName>
</protein>
<dbReference type="Proteomes" id="UP000199544">
    <property type="component" value="Unassembled WGS sequence"/>
</dbReference>
<dbReference type="EMBL" id="FNHW01000001">
    <property type="protein sequence ID" value="SDM72044.1"/>
    <property type="molecule type" value="Genomic_DNA"/>
</dbReference>
<gene>
    <name evidence="1" type="ORF">SAMN04488137_1612</name>
</gene>
<dbReference type="STRING" id="459525.SAMN04488137_1612"/>
<proteinExistence type="predicted"/>